<dbReference type="Pfam" id="PF17128">
    <property type="entry name" value="DUF5107"/>
    <property type="match status" value="1"/>
</dbReference>
<dbReference type="EMBL" id="CP002541">
    <property type="protein sequence ID" value="ADY14219.1"/>
    <property type="molecule type" value="Genomic_DNA"/>
</dbReference>
<dbReference type="AlphaFoldDB" id="F0RRG7"/>
<keyword evidence="6" id="KW-1185">Reference proteome</keyword>
<evidence type="ECO:0000256" key="2">
    <source>
        <dbReference type="ARBA" id="ARBA00022803"/>
    </source>
</evidence>
<keyword evidence="2 3" id="KW-0802">TPR repeat</keyword>
<reference evidence="6" key="1">
    <citation type="submission" date="2011-02" db="EMBL/GenBank/DDBJ databases">
        <title>Complete sequence of Spirochaeta sp. Buddy.</title>
        <authorList>
            <person name="Lucas S."/>
            <person name="Copeland A."/>
            <person name="Lapidus A."/>
            <person name="Cheng J.-F."/>
            <person name="Goodwin L."/>
            <person name="Pitluck S."/>
            <person name="Zeytun A."/>
            <person name="Detter J.C."/>
            <person name="Han C."/>
            <person name="Tapia R."/>
            <person name="Land M."/>
            <person name="Hauser L."/>
            <person name="Kyrpides N."/>
            <person name="Ivanova N."/>
            <person name="Mikhailova N."/>
            <person name="Pagani I."/>
            <person name="Ritalahti K.M."/>
            <person name="Loeffler F.E."/>
            <person name="Woyke T."/>
        </authorList>
    </citation>
    <scope>NUCLEOTIDE SEQUENCE [LARGE SCALE GENOMIC DNA]</scope>
    <source>
        <strain evidence="6">ATCC BAA-1886 / DSM 22777 / Buddy</strain>
    </source>
</reference>
<dbReference type="RefSeq" id="WP_013608065.1">
    <property type="nucleotide sequence ID" value="NC_015152.1"/>
</dbReference>
<dbReference type="Gene3D" id="1.25.40.10">
    <property type="entry name" value="Tetratricopeptide repeat domain"/>
    <property type="match status" value="3"/>
</dbReference>
<feature type="repeat" description="TPR" evidence="3">
    <location>
        <begin position="752"/>
        <end position="785"/>
    </location>
</feature>
<sequence>MNKATQANFVKKRITTYKMGKPMDIPFFFEKKPYQGASGKLYPLQFNDTLTGKREEKEFTVGVLENEYIRIEIMPEIGGKISRGYDKIGEYDFMYHNAVVKPALIGLAGPWISGGIEFNWPQHHRPTTFLPLAASIEKHEDGSATLWTGEIDPLLRMKGMAGITVEPSRSYCKVKVRIFNRTEMRQPFMWWANLAVPGNDDYQIVFPPDVEYMNDHDRRAVISWPIAKGIYNTARPYDFGDGADLSWHSAIKVPSSFMVSEGQSEMDFVCGYDHKAGKGIVAFADHRIAPGKKLFHWGDGDFGNMWCSNLTDENGPYVELMTGVFTDNQPDFSWILPGETKEFEQYWYPIRDIGPVKNATIDAALNIEERDGELSVGVHATGKFPNSTISIQCKGKVIWSGTTDLSCERPWVRKISWQEGWVYQDMSVSVVDCTGRELVSFKVPERGVKKPIEPRKPVPPPSDIETIEELYLHGLHLEQYKHHTYDPKDYYLESLSRDTNDFRCNTAMARLSYRKGLYEDCVSYCDVAIKRLLSRNEHATNVESLYLKALALVHLKRDAEARPLFGKVIWSYEYRSAALYELACMDCRQNSYLDSMRNLEICIEENPKHERARNLKAALLRKQGADQSYEISKNNTQFDTLDLWARFENYFASSTPKLLQEINAIFSSNIQWYFDVICEYFYAGLYEDALSVLHTIDPAYPMVKFYHRYLLHCLALDLDVLPEYPEGGSCFPNRPEDLIVLEHAVQDSYHPKQAAYLAGCLLYDKERYEKAVEYWEQAVALDHSYSYALRNLAIAYFDKYSDKRSARLCIEKAFILSGHPRILYEYQQLLKQSSCSTEQRLALYEQYSTIAKQRDDCYLDWIMLLTSMRRYEEARLMISSRTFHIYEGGEGKLTKHHGWLYVLSGLSRWNEDDYEGALQFFEQALVIPKEYGEAKSWFAQEAHVYYFIGRLFEDMGKDSPTIMNAYETASIPKSAVSEISLFRALALQRLCRYSEARTVLREMLEKGQNLLDNLDRYEYFGVGSPTPAPFDYDIKKINAIEGGILKAYALLGFGRLEEAEAELDRVRFHNQYDFRLYAYGIISKII</sequence>
<proteinExistence type="predicted"/>
<dbReference type="PANTHER" id="PTHR44943">
    <property type="entry name" value="CELLULOSE SYNTHASE OPERON PROTEIN C"/>
    <property type="match status" value="1"/>
</dbReference>
<dbReference type="KEGG" id="sbu:SpiBuddy_2405"/>
<dbReference type="STRING" id="158189.SpiBuddy_2405"/>
<protein>
    <submittedName>
        <fullName evidence="5">Tetratricopeptide TPR_2 repeat-containing protein</fullName>
    </submittedName>
</protein>
<dbReference type="Pfam" id="PF13181">
    <property type="entry name" value="TPR_8"/>
    <property type="match status" value="1"/>
</dbReference>
<dbReference type="Proteomes" id="UP000008466">
    <property type="component" value="Chromosome"/>
</dbReference>
<dbReference type="InterPro" id="IPR051685">
    <property type="entry name" value="Ycf3/AcsC/BcsC/TPR_MFPF"/>
</dbReference>
<dbReference type="eggNOG" id="COG0457">
    <property type="taxonomic scope" value="Bacteria"/>
</dbReference>
<dbReference type="PROSITE" id="PS50005">
    <property type="entry name" value="TPR"/>
    <property type="match status" value="1"/>
</dbReference>
<dbReference type="SMART" id="SM00028">
    <property type="entry name" value="TPR"/>
    <property type="match status" value="4"/>
</dbReference>
<dbReference type="SUPFAM" id="SSF48452">
    <property type="entry name" value="TPR-like"/>
    <property type="match status" value="1"/>
</dbReference>
<gene>
    <name evidence="5" type="ordered locus">SpiBuddy_2405</name>
</gene>
<dbReference type="InterPro" id="IPR019734">
    <property type="entry name" value="TPR_rpt"/>
</dbReference>
<evidence type="ECO:0000313" key="5">
    <source>
        <dbReference type="EMBL" id="ADY14219.1"/>
    </source>
</evidence>
<dbReference type="PANTHER" id="PTHR44943:SF8">
    <property type="entry name" value="TPR REPEAT-CONTAINING PROTEIN MJ0263"/>
    <property type="match status" value="1"/>
</dbReference>
<accession>F0RRG7</accession>
<evidence type="ECO:0000256" key="1">
    <source>
        <dbReference type="ARBA" id="ARBA00022737"/>
    </source>
</evidence>
<keyword evidence="1" id="KW-0677">Repeat</keyword>
<evidence type="ECO:0000259" key="4">
    <source>
        <dbReference type="Pfam" id="PF17128"/>
    </source>
</evidence>
<name>F0RRG7_SPHGB</name>
<dbReference type="InterPro" id="IPR011990">
    <property type="entry name" value="TPR-like_helical_dom_sf"/>
</dbReference>
<evidence type="ECO:0000313" key="6">
    <source>
        <dbReference type="Proteomes" id="UP000008466"/>
    </source>
</evidence>
<dbReference type="HOGENOM" id="CLU_010402_0_0_12"/>
<evidence type="ECO:0000256" key="3">
    <source>
        <dbReference type="PROSITE-ProRule" id="PRU00339"/>
    </source>
</evidence>
<dbReference type="OrthoDB" id="174931at2"/>
<dbReference type="InterPro" id="IPR033396">
    <property type="entry name" value="DUF5107"/>
</dbReference>
<feature type="domain" description="DUF5107" evidence="4">
    <location>
        <begin position="40"/>
        <end position="350"/>
    </location>
</feature>
<organism evidence="5 6">
    <name type="scientific">Sphaerochaeta globosa (strain ATCC BAA-1886 / DSM 22777 / Buddy)</name>
    <name type="common">Spirochaeta sp. (strain Buddy)</name>
    <dbReference type="NCBI Taxonomy" id="158189"/>
    <lineage>
        <taxon>Bacteria</taxon>
        <taxon>Pseudomonadati</taxon>
        <taxon>Spirochaetota</taxon>
        <taxon>Spirochaetia</taxon>
        <taxon>Spirochaetales</taxon>
        <taxon>Sphaerochaetaceae</taxon>
        <taxon>Sphaerochaeta</taxon>
    </lineage>
</organism>